<evidence type="ECO:0000256" key="2">
    <source>
        <dbReference type="SAM" id="SignalP"/>
    </source>
</evidence>
<feature type="signal peptide" evidence="2">
    <location>
        <begin position="1"/>
        <end position="28"/>
    </location>
</feature>
<dbReference type="RefSeq" id="WP_207690914.1">
    <property type="nucleotide sequence ID" value="NZ_CP061799.1"/>
</dbReference>
<name>A0A975B5F1_9BACT</name>
<evidence type="ECO:0008006" key="5">
    <source>
        <dbReference type="Google" id="ProtNLM"/>
    </source>
</evidence>
<feature type="transmembrane region" description="Helical" evidence="1">
    <location>
        <begin position="52"/>
        <end position="74"/>
    </location>
</feature>
<keyword evidence="1" id="KW-0812">Transmembrane</keyword>
<keyword evidence="2" id="KW-0732">Signal</keyword>
<protein>
    <recommendedName>
        <fullName evidence="5">Multidrug transporter</fullName>
    </recommendedName>
</protein>
<keyword evidence="4" id="KW-1185">Reference proteome</keyword>
<evidence type="ECO:0000313" key="3">
    <source>
        <dbReference type="EMBL" id="QTA79131.1"/>
    </source>
</evidence>
<dbReference type="KEGG" id="dli:dnl_13840"/>
<sequence>MSNNLKKIMILIMVCALIITSFSASSFAQDPFKPKKDKEVGLIAFDVLLVRPFGITAIVAGSLIFAIACPFSLLTRETKMTYQKLIKDPVIYTFKRPVGSFD</sequence>
<reference evidence="3" key="1">
    <citation type="journal article" date="2021" name="Microb. Physiol.">
        <title>Proteogenomic Insights into the Physiology of Marine, Sulfate-Reducing, Filamentous Desulfonema limicola and Desulfonema magnum.</title>
        <authorList>
            <person name="Schnaars V."/>
            <person name="Wohlbrand L."/>
            <person name="Scheve S."/>
            <person name="Hinrichs C."/>
            <person name="Reinhardt R."/>
            <person name="Rabus R."/>
        </authorList>
    </citation>
    <scope>NUCLEOTIDE SEQUENCE</scope>
    <source>
        <strain evidence="3">5ac10</strain>
    </source>
</reference>
<accession>A0A975B5F1</accession>
<keyword evidence="1" id="KW-0472">Membrane</keyword>
<proteinExistence type="predicted"/>
<evidence type="ECO:0000256" key="1">
    <source>
        <dbReference type="SAM" id="Phobius"/>
    </source>
</evidence>
<dbReference type="Proteomes" id="UP000663720">
    <property type="component" value="Chromosome"/>
</dbReference>
<keyword evidence="1" id="KW-1133">Transmembrane helix</keyword>
<gene>
    <name evidence="3" type="ORF">dnl_13840</name>
</gene>
<feature type="chain" id="PRO_5038030333" description="Multidrug transporter" evidence="2">
    <location>
        <begin position="29"/>
        <end position="102"/>
    </location>
</feature>
<dbReference type="AlphaFoldDB" id="A0A975B5F1"/>
<organism evidence="3 4">
    <name type="scientific">Desulfonema limicola</name>
    <dbReference type="NCBI Taxonomy" id="45656"/>
    <lineage>
        <taxon>Bacteria</taxon>
        <taxon>Pseudomonadati</taxon>
        <taxon>Thermodesulfobacteriota</taxon>
        <taxon>Desulfobacteria</taxon>
        <taxon>Desulfobacterales</taxon>
        <taxon>Desulfococcaceae</taxon>
        <taxon>Desulfonema</taxon>
    </lineage>
</organism>
<dbReference type="EMBL" id="CP061799">
    <property type="protein sequence ID" value="QTA79131.1"/>
    <property type="molecule type" value="Genomic_DNA"/>
</dbReference>
<evidence type="ECO:0000313" key="4">
    <source>
        <dbReference type="Proteomes" id="UP000663720"/>
    </source>
</evidence>